<dbReference type="Gramene" id="ONI02894">
    <property type="protein sequence ID" value="ONI02894"/>
    <property type="gene ID" value="PRUPE_6G227200"/>
</dbReference>
<proteinExistence type="predicted"/>
<feature type="region of interest" description="Disordered" evidence="1">
    <location>
        <begin position="1"/>
        <end position="32"/>
    </location>
</feature>
<evidence type="ECO:0000256" key="1">
    <source>
        <dbReference type="SAM" id="MobiDB-lite"/>
    </source>
</evidence>
<dbReference type="EMBL" id="CM007656">
    <property type="protein sequence ID" value="ONI02894.1"/>
    <property type="molecule type" value="Genomic_DNA"/>
</dbReference>
<evidence type="ECO:0000313" key="3">
    <source>
        <dbReference type="Proteomes" id="UP000006882"/>
    </source>
</evidence>
<protein>
    <submittedName>
        <fullName evidence="2">Uncharacterized protein</fullName>
    </submittedName>
</protein>
<reference evidence="2 3" key="1">
    <citation type="journal article" date="2013" name="Nat. Genet.">
        <title>The high-quality draft genome of peach (Prunus persica) identifies unique patterns of genetic diversity, domestication and genome evolution.</title>
        <authorList>
            <consortium name="International Peach Genome Initiative"/>
            <person name="Verde I."/>
            <person name="Abbott A.G."/>
            <person name="Scalabrin S."/>
            <person name="Jung S."/>
            <person name="Shu S."/>
            <person name="Marroni F."/>
            <person name="Zhebentyayeva T."/>
            <person name="Dettori M.T."/>
            <person name="Grimwood J."/>
            <person name="Cattonaro F."/>
            <person name="Zuccolo A."/>
            <person name="Rossini L."/>
            <person name="Jenkins J."/>
            <person name="Vendramin E."/>
            <person name="Meisel L.A."/>
            <person name="Decroocq V."/>
            <person name="Sosinski B."/>
            <person name="Prochnik S."/>
            <person name="Mitros T."/>
            <person name="Policriti A."/>
            <person name="Cipriani G."/>
            <person name="Dondini L."/>
            <person name="Ficklin S."/>
            <person name="Goodstein D.M."/>
            <person name="Xuan P."/>
            <person name="Del Fabbro C."/>
            <person name="Aramini V."/>
            <person name="Copetti D."/>
            <person name="Gonzalez S."/>
            <person name="Horner D.S."/>
            <person name="Falchi R."/>
            <person name="Lucas S."/>
            <person name="Mica E."/>
            <person name="Maldonado J."/>
            <person name="Lazzari B."/>
            <person name="Bielenberg D."/>
            <person name="Pirona R."/>
            <person name="Miculan M."/>
            <person name="Barakat A."/>
            <person name="Testolin R."/>
            <person name="Stella A."/>
            <person name="Tartarini S."/>
            <person name="Tonutti P."/>
            <person name="Arus P."/>
            <person name="Orellana A."/>
            <person name="Wells C."/>
            <person name="Main D."/>
            <person name="Vizzotto G."/>
            <person name="Silva H."/>
            <person name="Salamini F."/>
            <person name="Schmutz J."/>
            <person name="Morgante M."/>
            <person name="Rokhsar D.S."/>
        </authorList>
    </citation>
    <scope>NUCLEOTIDE SEQUENCE [LARGE SCALE GENOMIC DNA]</scope>
    <source>
        <strain evidence="3">cv. Nemared</strain>
    </source>
</reference>
<dbReference type="Proteomes" id="UP000006882">
    <property type="component" value="Chromosome G6"/>
</dbReference>
<evidence type="ECO:0000313" key="2">
    <source>
        <dbReference type="EMBL" id="ONI02894.1"/>
    </source>
</evidence>
<organism evidence="2 3">
    <name type="scientific">Prunus persica</name>
    <name type="common">Peach</name>
    <name type="synonym">Amygdalus persica</name>
    <dbReference type="NCBI Taxonomy" id="3760"/>
    <lineage>
        <taxon>Eukaryota</taxon>
        <taxon>Viridiplantae</taxon>
        <taxon>Streptophyta</taxon>
        <taxon>Embryophyta</taxon>
        <taxon>Tracheophyta</taxon>
        <taxon>Spermatophyta</taxon>
        <taxon>Magnoliopsida</taxon>
        <taxon>eudicotyledons</taxon>
        <taxon>Gunneridae</taxon>
        <taxon>Pentapetalae</taxon>
        <taxon>rosids</taxon>
        <taxon>fabids</taxon>
        <taxon>Rosales</taxon>
        <taxon>Rosaceae</taxon>
        <taxon>Amygdaloideae</taxon>
        <taxon>Amygdaleae</taxon>
        <taxon>Prunus</taxon>
    </lineage>
</organism>
<sequence>MKPKERRETPPATKQPREKENKDSYLSLSTNIEGSSLVKPKPIISKEEIDMAEGKGLTMPKVVPLEAMCRARSVMTKVLS</sequence>
<dbReference type="AlphaFoldDB" id="A0A251NUB1"/>
<keyword evidence="3" id="KW-1185">Reference proteome</keyword>
<accession>A0A251NUB1</accession>
<gene>
    <name evidence="2" type="ORF">PRUPE_6G227200</name>
</gene>
<feature type="compositionally biased region" description="Basic and acidic residues" evidence="1">
    <location>
        <begin position="1"/>
        <end position="23"/>
    </location>
</feature>
<name>A0A251NUB1_PRUPE</name>